<evidence type="ECO:0000313" key="3">
    <source>
        <dbReference type="Proteomes" id="UP000075502"/>
    </source>
</evidence>
<dbReference type="EMBL" id="JEME01002651">
    <property type="protein sequence ID" value="KYG03620.1"/>
    <property type="molecule type" value="Genomic_DNA"/>
</dbReference>
<gene>
    <name evidence="2" type="ORF">BE21_50780</name>
</gene>
<dbReference type="Proteomes" id="UP000075502">
    <property type="component" value="Unassembled WGS sequence"/>
</dbReference>
<protein>
    <submittedName>
        <fullName evidence="2">Uncharacterized protein</fullName>
    </submittedName>
</protein>
<sequence>MQSSCASRESSVRPADRRTIARGIMSRATAIIRTNSIGSTGGRLSSGVPGERTRALIGTLSGCGSRRASSTSISQRSAIDSPMPMMPPEQTVMPARRTLRRVTSRSS</sequence>
<organism evidence="2 3">
    <name type="scientific">Sorangium cellulosum</name>
    <name type="common">Polyangium cellulosum</name>
    <dbReference type="NCBI Taxonomy" id="56"/>
    <lineage>
        <taxon>Bacteria</taxon>
        <taxon>Pseudomonadati</taxon>
        <taxon>Myxococcota</taxon>
        <taxon>Polyangia</taxon>
        <taxon>Polyangiales</taxon>
        <taxon>Polyangiaceae</taxon>
        <taxon>Sorangium</taxon>
    </lineage>
</organism>
<accession>A0A150TFX6</accession>
<comment type="caution">
    <text evidence="2">The sequence shown here is derived from an EMBL/GenBank/DDBJ whole genome shotgun (WGS) entry which is preliminary data.</text>
</comment>
<proteinExistence type="predicted"/>
<dbReference type="AlphaFoldDB" id="A0A150TFX6"/>
<reference evidence="2 3" key="1">
    <citation type="submission" date="2014-02" db="EMBL/GenBank/DDBJ databases">
        <title>The small core and large imbalanced accessory genome model reveals a collaborative survival strategy of Sorangium cellulosum strains in nature.</title>
        <authorList>
            <person name="Han K."/>
            <person name="Peng R."/>
            <person name="Blom J."/>
            <person name="Li Y.-Z."/>
        </authorList>
    </citation>
    <scope>NUCLEOTIDE SEQUENCE [LARGE SCALE GENOMIC DNA]</scope>
    <source>
        <strain evidence="2 3">So0007-03</strain>
    </source>
</reference>
<feature type="region of interest" description="Disordered" evidence="1">
    <location>
        <begin position="61"/>
        <end position="91"/>
    </location>
</feature>
<evidence type="ECO:0000256" key="1">
    <source>
        <dbReference type="SAM" id="MobiDB-lite"/>
    </source>
</evidence>
<name>A0A150TFX6_SORCE</name>
<feature type="compositionally biased region" description="Polar residues" evidence="1">
    <location>
        <begin position="67"/>
        <end position="78"/>
    </location>
</feature>
<evidence type="ECO:0000313" key="2">
    <source>
        <dbReference type="EMBL" id="KYG03620.1"/>
    </source>
</evidence>